<dbReference type="Proteomes" id="UP000192917">
    <property type="component" value="Unassembled WGS sequence"/>
</dbReference>
<protein>
    <submittedName>
        <fullName evidence="1">PAS domain-containing protein</fullName>
    </submittedName>
</protein>
<dbReference type="STRING" id="560819.SAMN05428998_12455"/>
<sequence>MSAVAIETWRHAFQEELPLYQLSDYPLLDACYRHWRDSCPENGLPARLDPVELPRPILSGVLLFDLERAPLQLRVRLAGTAVCDKHGGELRGRTPEEFLEPDDACLLHETALAIARSRRPSLVKRSYVAIGEWLWNYTRLILPLARKDGVTVDSFFLAVDPSTLRRNP</sequence>
<dbReference type="AlphaFoldDB" id="A0A1Y6CFY9"/>
<evidence type="ECO:0000313" key="1">
    <source>
        <dbReference type="EMBL" id="SMF62919.1"/>
    </source>
</evidence>
<gene>
    <name evidence="1" type="ORF">SAMN05428998_12455</name>
</gene>
<keyword evidence="2" id="KW-1185">Reference proteome</keyword>
<name>A0A1Y6CFY9_9PROT</name>
<reference evidence="1 2" key="1">
    <citation type="submission" date="2017-04" db="EMBL/GenBank/DDBJ databases">
        <authorList>
            <person name="Afonso C.L."/>
            <person name="Miller P.J."/>
            <person name="Scott M.A."/>
            <person name="Spackman E."/>
            <person name="Goraichik I."/>
            <person name="Dimitrov K.M."/>
            <person name="Suarez D.L."/>
            <person name="Swayne D.E."/>
        </authorList>
    </citation>
    <scope>NUCLEOTIDE SEQUENCE [LARGE SCALE GENOMIC DNA]</scope>
    <source>
        <strain evidence="1 2">USBA 355</strain>
    </source>
</reference>
<dbReference type="EMBL" id="FWZX01000024">
    <property type="protein sequence ID" value="SMF62919.1"/>
    <property type="molecule type" value="Genomic_DNA"/>
</dbReference>
<dbReference type="RefSeq" id="WP_159460299.1">
    <property type="nucleotide sequence ID" value="NZ_FWZX01000024.1"/>
</dbReference>
<organism evidence="1 2">
    <name type="scientific">Tistlia consotensis USBA 355</name>
    <dbReference type="NCBI Taxonomy" id="560819"/>
    <lineage>
        <taxon>Bacteria</taxon>
        <taxon>Pseudomonadati</taxon>
        <taxon>Pseudomonadota</taxon>
        <taxon>Alphaproteobacteria</taxon>
        <taxon>Rhodospirillales</taxon>
        <taxon>Rhodovibrionaceae</taxon>
        <taxon>Tistlia</taxon>
    </lineage>
</organism>
<evidence type="ECO:0000313" key="2">
    <source>
        <dbReference type="Proteomes" id="UP000192917"/>
    </source>
</evidence>
<accession>A0A1Y6CFY9</accession>
<dbReference type="InterPro" id="IPR009922">
    <property type="entry name" value="DUF1457"/>
</dbReference>
<proteinExistence type="predicted"/>
<dbReference type="Pfam" id="PF07310">
    <property type="entry name" value="PAS_5"/>
    <property type="match status" value="1"/>
</dbReference>